<evidence type="ECO:0000256" key="3">
    <source>
        <dbReference type="ARBA" id="ARBA00023125"/>
    </source>
</evidence>
<evidence type="ECO:0000256" key="4">
    <source>
        <dbReference type="ARBA" id="ARBA00023163"/>
    </source>
</evidence>
<dbReference type="Proteomes" id="UP001056384">
    <property type="component" value="Chromosome 1"/>
</dbReference>
<dbReference type="InterPro" id="IPR001138">
    <property type="entry name" value="Zn2Cys6_DnaBD"/>
</dbReference>
<dbReference type="SMART" id="SM00066">
    <property type="entry name" value="GAL4"/>
    <property type="match status" value="1"/>
</dbReference>
<keyword evidence="2" id="KW-0805">Transcription regulation</keyword>
<proteinExistence type="predicted"/>
<dbReference type="GO" id="GO:0000981">
    <property type="term" value="F:DNA-binding transcription factor activity, RNA polymerase II-specific"/>
    <property type="evidence" value="ECO:0007669"/>
    <property type="project" value="InterPro"/>
</dbReference>
<accession>A0A9Q9EFI1</accession>
<dbReference type="EMBL" id="CP099418">
    <property type="protein sequence ID" value="USW47939.1"/>
    <property type="molecule type" value="Genomic_DNA"/>
</dbReference>
<dbReference type="PRINTS" id="PR00755">
    <property type="entry name" value="AFLATOXINBRP"/>
</dbReference>
<name>A0A9Q9EFI1_9PEZI</name>
<feature type="domain" description="Zn(2)-C6 fungal-type" evidence="7">
    <location>
        <begin position="24"/>
        <end position="57"/>
    </location>
</feature>
<dbReference type="PROSITE" id="PS50048">
    <property type="entry name" value="ZN2_CY6_FUNGAL_2"/>
    <property type="match status" value="1"/>
</dbReference>
<evidence type="ECO:0000313" key="9">
    <source>
        <dbReference type="Proteomes" id="UP001056384"/>
    </source>
</evidence>
<keyword evidence="3" id="KW-0238">DNA-binding</keyword>
<protein>
    <submittedName>
        <fullName evidence="8">Aflatoxin regulatory protein</fullName>
    </submittedName>
</protein>
<keyword evidence="5" id="KW-0539">Nucleus</keyword>
<sequence>MAKHSMCDALGGKEMYKRPKLRTSCQMCSDQKIRCTKGTKESPACGRCVNKGLDCRYTISRRTGTRRQSVRGTPEPEYSPKVKGPDAAIAGELQSTTLFYDISVPVGLESYNDSPWIFGPSSDPGLDPTLQYFNPFDEAARGVSDSLEKTASENLIPPMSSQDMETLFGVSTSCLSNLETDNGVLVHTSSMPADGHHSHGCVSTVLAILSELHVSSPACSSSASGLADAREFDHVLDSNRDALARLGIVLDCCSDQESVLTASYLAMQKALSWYSAALNVDNGVEPGSPPDRVTSPPAFLGGYALDPEAQALARAYVVMSQLEEHLHPVMAKLSAPVSRASSTTSLSSSMSRASGSSTSYSAVVDSQKRALQQTLDDIVARVENIKRGSV</sequence>
<dbReference type="PROSITE" id="PS00463">
    <property type="entry name" value="ZN2_CY6_FUNGAL_1"/>
    <property type="match status" value="1"/>
</dbReference>
<gene>
    <name evidence="8" type="ORF">Slin15195_G012580</name>
</gene>
<keyword evidence="1" id="KW-0479">Metal-binding</keyword>
<dbReference type="InterPro" id="IPR050675">
    <property type="entry name" value="OAF3"/>
</dbReference>
<dbReference type="GO" id="GO:0008270">
    <property type="term" value="F:zinc ion binding"/>
    <property type="evidence" value="ECO:0007669"/>
    <property type="project" value="InterPro"/>
</dbReference>
<dbReference type="Pfam" id="PF08493">
    <property type="entry name" value="AflR"/>
    <property type="match status" value="1"/>
</dbReference>
<dbReference type="PANTHER" id="PTHR31069">
    <property type="entry name" value="OLEATE-ACTIVATED TRANSCRIPTION FACTOR 1-RELATED"/>
    <property type="match status" value="1"/>
</dbReference>
<dbReference type="InterPro" id="IPR036864">
    <property type="entry name" value="Zn2-C6_fun-type_DNA-bd_sf"/>
</dbReference>
<evidence type="ECO:0000256" key="6">
    <source>
        <dbReference type="SAM" id="MobiDB-lite"/>
    </source>
</evidence>
<evidence type="ECO:0000313" key="8">
    <source>
        <dbReference type="EMBL" id="USW47939.1"/>
    </source>
</evidence>
<dbReference type="InterPro" id="IPR013700">
    <property type="entry name" value="AflR"/>
</dbReference>
<keyword evidence="4" id="KW-0804">Transcription</keyword>
<evidence type="ECO:0000256" key="5">
    <source>
        <dbReference type="ARBA" id="ARBA00023242"/>
    </source>
</evidence>
<dbReference type="GO" id="GO:0045122">
    <property type="term" value="P:aflatoxin biosynthetic process"/>
    <property type="evidence" value="ECO:0007669"/>
    <property type="project" value="InterPro"/>
</dbReference>
<evidence type="ECO:0000256" key="2">
    <source>
        <dbReference type="ARBA" id="ARBA00023015"/>
    </source>
</evidence>
<feature type="region of interest" description="Disordered" evidence="6">
    <location>
        <begin position="63"/>
        <end position="84"/>
    </location>
</feature>
<dbReference type="CDD" id="cd00067">
    <property type="entry name" value="GAL4"/>
    <property type="match status" value="1"/>
</dbReference>
<dbReference type="GO" id="GO:0003677">
    <property type="term" value="F:DNA binding"/>
    <property type="evidence" value="ECO:0007669"/>
    <property type="project" value="UniProtKB-KW"/>
</dbReference>
<dbReference type="SUPFAM" id="SSF57701">
    <property type="entry name" value="Zn2/Cys6 DNA-binding domain"/>
    <property type="match status" value="1"/>
</dbReference>
<dbReference type="PANTHER" id="PTHR31069:SF32">
    <property type="entry name" value="ARGININE METABOLISM REGULATION PROTEIN II"/>
    <property type="match status" value="1"/>
</dbReference>
<reference evidence="8" key="1">
    <citation type="submission" date="2022-06" db="EMBL/GenBank/DDBJ databases">
        <title>Complete genome sequences of two strains of the flax pathogen Septoria linicola.</title>
        <authorList>
            <person name="Lapalu N."/>
            <person name="Simon A."/>
            <person name="Demenou B."/>
            <person name="Paumier D."/>
            <person name="Guillot M.-P."/>
            <person name="Gout L."/>
            <person name="Valade R."/>
        </authorList>
    </citation>
    <scope>NUCLEOTIDE SEQUENCE</scope>
    <source>
        <strain evidence="8">SE15195</strain>
    </source>
</reference>
<dbReference type="AlphaFoldDB" id="A0A9Q9EFI1"/>
<keyword evidence="9" id="KW-1185">Reference proteome</keyword>
<dbReference type="Pfam" id="PF00172">
    <property type="entry name" value="Zn_clus"/>
    <property type="match status" value="1"/>
</dbReference>
<evidence type="ECO:0000259" key="7">
    <source>
        <dbReference type="PROSITE" id="PS50048"/>
    </source>
</evidence>
<dbReference type="GO" id="GO:0005634">
    <property type="term" value="C:nucleus"/>
    <property type="evidence" value="ECO:0007669"/>
    <property type="project" value="InterPro"/>
</dbReference>
<organism evidence="8 9">
    <name type="scientific">Septoria linicola</name>
    <dbReference type="NCBI Taxonomy" id="215465"/>
    <lineage>
        <taxon>Eukaryota</taxon>
        <taxon>Fungi</taxon>
        <taxon>Dikarya</taxon>
        <taxon>Ascomycota</taxon>
        <taxon>Pezizomycotina</taxon>
        <taxon>Dothideomycetes</taxon>
        <taxon>Dothideomycetidae</taxon>
        <taxon>Mycosphaerellales</taxon>
        <taxon>Mycosphaerellaceae</taxon>
        <taxon>Septoria</taxon>
    </lineage>
</organism>
<dbReference type="Gene3D" id="4.10.240.10">
    <property type="entry name" value="Zn(2)-C6 fungal-type DNA-binding domain"/>
    <property type="match status" value="1"/>
</dbReference>
<evidence type="ECO:0000256" key="1">
    <source>
        <dbReference type="ARBA" id="ARBA00022723"/>
    </source>
</evidence>